<gene>
    <name evidence="1" type="ORF">V1478_016260</name>
</gene>
<reference evidence="1 2" key="1">
    <citation type="journal article" date="2024" name="Ann. Entomol. Soc. Am.">
        <title>Genomic analyses of the southern and eastern yellowjacket wasps (Hymenoptera: Vespidae) reveal evolutionary signatures of social life.</title>
        <authorList>
            <person name="Catto M.A."/>
            <person name="Caine P.B."/>
            <person name="Orr S.E."/>
            <person name="Hunt B.G."/>
            <person name="Goodisman M.A.D."/>
        </authorList>
    </citation>
    <scope>NUCLEOTIDE SEQUENCE [LARGE SCALE GENOMIC DNA]</scope>
    <source>
        <strain evidence="1">233</strain>
        <tissue evidence="1">Head and thorax</tissue>
    </source>
</reference>
<dbReference type="AlphaFoldDB" id="A0ABD1ZZA5"/>
<sequence length="241" mass="27867">MTLTTTRAILSTVRRVHRRERVQSLVSLVLTETIRIDTCVEGETSKLTDVLSRVTCRCYALKTSTLGHRPIEYAKEVERVLGRRAMESMLLVNERTVVTPVQPSPPPLLLRPTPLPSLSWSSSGIVITTITRKASRHIELVLDRSKFDFTNDRYYLQLRETMKKSYEVTTYPVHLSLLRKWIQDAMIEPRAYCPTDDTTLWETRCLVFRIVITVVINLFFRLSNAKQNVLEVKKNEAEEDE</sequence>
<proteinExistence type="predicted"/>
<protein>
    <submittedName>
        <fullName evidence="1">Uncharacterized protein</fullName>
    </submittedName>
</protein>
<comment type="caution">
    <text evidence="1">The sequence shown here is derived from an EMBL/GenBank/DDBJ whole genome shotgun (WGS) entry which is preliminary data.</text>
</comment>
<accession>A0ABD1ZZA5</accession>
<evidence type="ECO:0000313" key="2">
    <source>
        <dbReference type="Proteomes" id="UP001607302"/>
    </source>
</evidence>
<dbReference type="Proteomes" id="UP001607302">
    <property type="component" value="Unassembled WGS sequence"/>
</dbReference>
<keyword evidence="2" id="KW-1185">Reference proteome</keyword>
<organism evidence="1 2">
    <name type="scientific">Vespula squamosa</name>
    <name type="common">Southern yellow jacket</name>
    <name type="synonym">Wasp</name>
    <dbReference type="NCBI Taxonomy" id="30214"/>
    <lineage>
        <taxon>Eukaryota</taxon>
        <taxon>Metazoa</taxon>
        <taxon>Ecdysozoa</taxon>
        <taxon>Arthropoda</taxon>
        <taxon>Hexapoda</taxon>
        <taxon>Insecta</taxon>
        <taxon>Pterygota</taxon>
        <taxon>Neoptera</taxon>
        <taxon>Endopterygota</taxon>
        <taxon>Hymenoptera</taxon>
        <taxon>Apocrita</taxon>
        <taxon>Aculeata</taxon>
        <taxon>Vespoidea</taxon>
        <taxon>Vespidae</taxon>
        <taxon>Vespinae</taxon>
        <taxon>Vespula</taxon>
    </lineage>
</organism>
<evidence type="ECO:0000313" key="1">
    <source>
        <dbReference type="EMBL" id="KAL2713703.1"/>
    </source>
</evidence>
<dbReference type="EMBL" id="JAUDFV010000157">
    <property type="protein sequence ID" value="KAL2713703.1"/>
    <property type="molecule type" value="Genomic_DNA"/>
</dbReference>
<name>A0ABD1ZZA5_VESSQ</name>